<evidence type="ECO:0000313" key="9">
    <source>
        <dbReference type="EMBL" id="CEQ41309.1"/>
    </source>
</evidence>
<accession>A0A0D6EMW5</accession>
<dbReference type="Gene3D" id="3.10.50.40">
    <property type="match status" value="1"/>
</dbReference>
<organism evidence="9 10">
    <name type="scientific">Sporidiobolus salmonicolor</name>
    <name type="common">Yeast-like fungus</name>
    <name type="synonym">Sporobolomyces salmonicolor</name>
    <dbReference type="NCBI Taxonomy" id="5005"/>
    <lineage>
        <taxon>Eukaryota</taxon>
        <taxon>Fungi</taxon>
        <taxon>Dikarya</taxon>
        <taxon>Basidiomycota</taxon>
        <taxon>Pucciniomycotina</taxon>
        <taxon>Microbotryomycetes</taxon>
        <taxon>Sporidiobolales</taxon>
        <taxon>Sporidiobolaceae</taxon>
        <taxon>Sporobolomyces</taxon>
    </lineage>
</organism>
<reference evidence="10" key="1">
    <citation type="submission" date="2015-02" db="EMBL/GenBank/DDBJ databases">
        <authorList>
            <person name="Gon?alves P."/>
        </authorList>
    </citation>
    <scope>NUCLEOTIDE SEQUENCE [LARGE SCALE GENOMIC DNA]</scope>
</reference>
<dbReference type="InterPro" id="IPR046357">
    <property type="entry name" value="PPIase_dom_sf"/>
</dbReference>
<dbReference type="EC" id="5.2.1.8" evidence="3 6"/>
<evidence type="ECO:0000256" key="2">
    <source>
        <dbReference type="ARBA" id="ARBA00007838"/>
    </source>
</evidence>
<evidence type="ECO:0000256" key="7">
    <source>
        <dbReference type="SAM" id="MobiDB-lite"/>
    </source>
</evidence>
<keyword evidence="4 6" id="KW-0697">Rotamase</keyword>
<dbReference type="SUPFAM" id="SSF54534">
    <property type="entry name" value="FKBP-like"/>
    <property type="match status" value="1"/>
</dbReference>
<comment type="catalytic activity">
    <reaction evidence="1 6">
        <text>[protein]-peptidylproline (omega=180) = [protein]-peptidylproline (omega=0)</text>
        <dbReference type="Rhea" id="RHEA:16237"/>
        <dbReference type="Rhea" id="RHEA-COMP:10747"/>
        <dbReference type="Rhea" id="RHEA-COMP:10748"/>
        <dbReference type="ChEBI" id="CHEBI:83833"/>
        <dbReference type="ChEBI" id="CHEBI:83834"/>
        <dbReference type="EC" id="5.2.1.8"/>
    </reaction>
</comment>
<dbReference type="GO" id="GO:0000785">
    <property type="term" value="C:chromatin"/>
    <property type="evidence" value="ECO:0007669"/>
    <property type="project" value="TreeGrafter"/>
</dbReference>
<dbReference type="PANTHER" id="PTHR43811">
    <property type="entry name" value="FKBP-TYPE PEPTIDYL-PROLYL CIS-TRANS ISOMERASE FKPA"/>
    <property type="match status" value="1"/>
</dbReference>
<dbReference type="FunFam" id="3.10.50.40:FF:000006">
    <property type="entry name" value="Peptidyl-prolyl cis-trans isomerase"/>
    <property type="match status" value="1"/>
</dbReference>
<feature type="region of interest" description="Disordered" evidence="7">
    <location>
        <begin position="94"/>
        <end position="212"/>
    </location>
</feature>
<proteinExistence type="inferred from homology"/>
<dbReference type="PROSITE" id="PS50059">
    <property type="entry name" value="FKBP_PPIASE"/>
    <property type="match status" value="1"/>
</dbReference>
<feature type="compositionally biased region" description="Low complexity" evidence="7">
    <location>
        <begin position="187"/>
        <end position="196"/>
    </location>
</feature>
<evidence type="ECO:0000256" key="3">
    <source>
        <dbReference type="ARBA" id="ARBA00013194"/>
    </source>
</evidence>
<evidence type="ECO:0000256" key="1">
    <source>
        <dbReference type="ARBA" id="ARBA00000971"/>
    </source>
</evidence>
<comment type="similarity">
    <text evidence="2">Belongs to the FKBP-type PPIase family. FKBP3/4 subfamily.</text>
</comment>
<dbReference type="InterPro" id="IPR001179">
    <property type="entry name" value="PPIase_FKBP_dom"/>
</dbReference>
<feature type="compositionally biased region" description="Basic and acidic residues" evidence="7">
    <location>
        <begin position="197"/>
        <end position="210"/>
    </location>
</feature>
<evidence type="ECO:0000256" key="5">
    <source>
        <dbReference type="ARBA" id="ARBA00023235"/>
    </source>
</evidence>
<evidence type="ECO:0000259" key="8">
    <source>
        <dbReference type="PROSITE" id="PS50059"/>
    </source>
</evidence>
<keyword evidence="10" id="KW-1185">Reference proteome</keyword>
<dbReference type="GO" id="GO:0003755">
    <property type="term" value="F:peptidyl-prolyl cis-trans isomerase activity"/>
    <property type="evidence" value="ECO:0007669"/>
    <property type="project" value="UniProtKB-KW"/>
</dbReference>
<dbReference type="PIRSF" id="PIRSF001473">
    <property type="entry name" value="FK506-bp_FPR3"/>
    <property type="match status" value="1"/>
</dbReference>
<dbReference type="EMBL" id="CENE01000013">
    <property type="protein sequence ID" value="CEQ41309.1"/>
    <property type="molecule type" value="Genomic_DNA"/>
</dbReference>
<dbReference type="Gene3D" id="2.60.120.340">
    <property type="entry name" value="Nucleoplasmin core domain"/>
    <property type="match status" value="1"/>
</dbReference>
<dbReference type="PANTHER" id="PTHR43811:SF19">
    <property type="entry name" value="39 KDA FK506-BINDING NUCLEAR PROTEIN"/>
    <property type="match status" value="1"/>
</dbReference>
<evidence type="ECO:0000256" key="4">
    <source>
        <dbReference type="ARBA" id="ARBA00023110"/>
    </source>
</evidence>
<evidence type="ECO:0000256" key="6">
    <source>
        <dbReference type="PROSITE-ProRule" id="PRU00277"/>
    </source>
</evidence>
<feature type="non-terminal residue" evidence="9">
    <location>
        <position position="1"/>
    </location>
</feature>
<feature type="compositionally biased region" description="Acidic residues" evidence="7">
    <location>
        <begin position="94"/>
        <end position="131"/>
    </location>
</feature>
<protein>
    <recommendedName>
        <fullName evidence="3 6">peptidylprolyl isomerase</fullName>
        <ecNumber evidence="3 6">5.2.1.8</ecNumber>
    </recommendedName>
</protein>
<feature type="compositionally biased region" description="Basic and acidic residues" evidence="7">
    <location>
        <begin position="132"/>
        <end position="151"/>
    </location>
</feature>
<sequence length="324" mass="34439">MLWNDHTQAHEAGRTRETTMAAAPLILGLWSVVLEPGKTLSQNTSPAIQITNISTEQVSINVNLVEDVEVVEFSVTGENPVHLIGHYIRQEDFDQDPYSDSEYGSDFDEDDEFDESDISGLIDGDDEDMSDAEGRISEIVEPKPSKKRAAEEAPAGADDSTVSAASLAGLSKNQKKKLAKKAKGENGEPVPVAAAEKPAKEEKKAAEPKKAASKVQVLAGGLEITDAKVGTGAAAKSGSKVGMRYIGKLENGKVFDSNTKGAPLTFTLGRGQVITGWDKGIVGMQVGGERKLKIPAAMAYGKKGTQGIPPNSTLIFDIKMVSLK</sequence>
<dbReference type="Pfam" id="PF00254">
    <property type="entry name" value="FKBP_C"/>
    <property type="match status" value="1"/>
</dbReference>
<dbReference type="Proteomes" id="UP000243876">
    <property type="component" value="Unassembled WGS sequence"/>
</dbReference>
<dbReference type="GO" id="GO:0005730">
    <property type="term" value="C:nucleolus"/>
    <property type="evidence" value="ECO:0007669"/>
    <property type="project" value="TreeGrafter"/>
</dbReference>
<dbReference type="OrthoDB" id="1902587at2759"/>
<evidence type="ECO:0000313" key="10">
    <source>
        <dbReference type="Proteomes" id="UP000243876"/>
    </source>
</evidence>
<dbReference type="AlphaFoldDB" id="A0A0D6EMW5"/>
<keyword evidence="5 6" id="KW-0413">Isomerase</keyword>
<gene>
    <name evidence="9" type="primary">SPOSA6832_03002</name>
</gene>
<name>A0A0D6EMW5_SPOSA</name>
<dbReference type="InterPro" id="IPR023566">
    <property type="entry name" value="PPIase_Fpr3/Fpr4-like"/>
</dbReference>
<feature type="domain" description="PPIase FKBP-type" evidence="8">
    <location>
        <begin position="238"/>
        <end position="324"/>
    </location>
</feature>